<accession>A0ABD2QGJ9</accession>
<dbReference type="SUPFAM" id="SSF48726">
    <property type="entry name" value="Immunoglobulin"/>
    <property type="match status" value="1"/>
</dbReference>
<evidence type="ECO:0000313" key="2">
    <source>
        <dbReference type="EMBL" id="KAL3318662.1"/>
    </source>
</evidence>
<organism evidence="2 3">
    <name type="scientific">Cichlidogyrus casuarinus</name>
    <dbReference type="NCBI Taxonomy" id="1844966"/>
    <lineage>
        <taxon>Eukaryota</taxon>
        <taxon>Metazoa</taxon>
        <taxon>Spiralia</taxon>
        <taxon>Lophotrochozoa</taxon>
        <taxon>Platyhelminthes</taxon>
        <taxon>Monogenea</taxon>
        <taxon>Monopisthocotylea</taxon>
        <taxon>Dactylogyridea</taxon>
        <taxon>Ancyrocephalidae</taxon>
        <taxon>Cichlidogyrus</taxon>
    </lineage>
</organism>
<dbReference type="Pfam" id="PF13927">
    <property type="entry name" value="Ig_3"/>
    <property type="match status" value="1"/>
</dbReference>
<dbReference type="Gene3D" id="2.60.40.10">
    <property type="entry name" value="Immunoglobulins"/>
    <property type="match status" value="1"/>
</dbReference>
<dbReference type="SMART" id="SM00409">
    <property type="entry name" value="IG"/>
    <property type="match status" value="1"/>
</dbReference>
<dbReference type="AlphaFoldDB" id="A0ABD2QGJ9"/>
<reference evidence="2 3" key="1">
    <citation type="submission" date="2024-11" db="EMBL/GenBank/DDBJ databases">
        <title>Adaptive evolution of stress response genes in parasites aligns with host niche diversity.</title>
        <authorList>
            <person name="Hahn C."/>
            <person name="Resl P."/>
        </authorList>
    </citation>
    <scope>NUCLEOTIDE SEQUENCE [LARGE SCALE GENOMIC DNA]</scope>
    <source>
        <strain evidence="2">EGGRZ-B1_66</strain>
        <tissue evidence="2">Body</tissue>
    </source>
</reference>
<dbReference type="SMART" id="SM00408">
    <property type="entry name" value="IGc2"/>
    <property type="match status" value="1"/>
</dbReference>
<sequence>MRIVWVEDPDQVIAYTLKYPWKVRGCIIEFCNGETSESKCLAPPPMVLVPRNASIERGKEAKLTCNVFSLAEKVQIKWYRLPQLMTRYELSTGGRHQIVTTRQSGGEEAEGATPNTYLSILTVNDASEADVGQYTCEAEHKGGVSSADGFVSIHGKPLPSLETS</sequence>
<comment type="caution">
    <text evidence="2">The sequence shown here is derived from an EMBL/GenBank/DDBJ whole genome shotgun (WGS) entry which is preliminary data.</text>
</comment>
<evidence type="ECO:0000313" key="3">
    <source>
        <dbReference type="Proteomes" id="UP001626550"/>
    </source>
</evidence>
<dbReference type="Proteomes" id="UP001626550">
    <property type="component" value="Unassembled WGS sequence"/>
</dbReference>
<dbReference type="PROSITE" id="PS50835">
    <property type="entry name" value="IG_LIKE"/>
    <property type="match status" value="1"/>
</dbReference>
<gene>
    <name evidence="2" type="ORF">Ciccas_002674</name>
</gene>
<dbReference type="InterPro" id="IPR007110">
    <property type="entry name" value="Ig-like_dom"/>
</dbReference>
<dbReference type="InterPro" id="IPR003598">
    <property type="entry name" value="Ig_sub2"/>
</dbReference>
<name>A0ABD2QGJ9_9PLAT</name>
<protein>
    <recommendedName>
        <fullName evidence="1">Ig-like domain-containing protein</fullName>
    </recommendedName>
</protein>
<keyword evidence="3" id="KW-1185">Reference proteome</keyword>
<dbReference type="InterPro" id="IPR003599">
    <property type="entry name" value="Ig_sub"/>
</dbReference>
<proteinExistence type="predicted"/>
<dbReference type="EMBL" id="JBJKFK010000217">
    <property type="protein sequence ID" value="KAL3318662.1"/>
    <property type="molecule type" value="Genomic_DNA"/>
</dbReference>
<evidence type="ECO:0000259" key="1">
    <source>
        <dbReference type="PROSITE" id="PS50835"/>
    </source>
</evidence>
<dbReference type="InterPro" id="IPR036179">
    <property type="entry name" value="Ig-like_dom_sf"/>
</dbReference>
<dbReference type="InterPro" id="IPR013783">
    <property type="entry name" value="Ig-like_fold"/>
</dbReference>
<feature type="domain" description="Ig-like" evidence="1">
    <location>
        <begin position="44"/>
        <end position="152"/>
    </location>
</feature>
<dbReference type="CDD" id="cd00099">
    <property type="entry name" value="IgV"/>
    <property type="match status" value="1"/>
</dbReference>